<name>A0A3S4THK6_9GAMM</name>
<evidence type="ECO:0008006" key="3">
    <source>
        <dbReference type="Google" id="ProtNLM"/>
    </source>
</evidence>
<comment type="caution">
    <text evidence="1">The sequence shown here is derived from an EMBL/GenBank/DDBJ whole genome shotgun (WGS) entry which is preliminary data.</text>
</comment>
<sequence length="115" mass="13619">MGTKELQSIIKVELNRIGWSIRKFSDEYFIEYNDVDNDDEMEQFFQKVKKQLGRSSFKNCELLDSYLDFIVQHPDYCKSRLKPTFAPSDVLSDKMRSRMYDISKELSEALEVTDL</sequence>
<keyword evidence="2" id="KW-1185">Reference proteome</keyword>
<accession>A0A3S4THK6</accession>
<dbReference type="AlphaFoldDB" id="A0A3S4THK6"/>
<dbReference type="Proteomes" id="UP000287563">
    <property type="component" value="Unassembled WGS sequence"/>
</dbReference>
<reference evidence="1 2" key="1">
    <citation type="submission" date="2018-11" db="EMBL/GenBank/DDBJ databases">
        <title>Photobacterium sp. BEI247 sp. nov., a marine bacterium isolated from Yongle Blue Hole in the South China Sea.</title>
        <authorList>
            <person name="Wang X."/>
        </authorList>
    </citation>
    <scope>NUCLEOTIDE SEQUENCE [LARGE SCALE GENOMIC DNA]</scope>
    <source>
        <strain evidence="2">BEI247</strain>
    </source>
</reference>
<proteinExistence type="predicted"/>
<gene>
    <name evidence="1" type="ORF">EDI28_25710</name>
</gene>
<protein>
    <recommendedName>
        <fullName evidence="3">Elongation factor Ts</fullName>
    </recommendedName>
</protein>
<evidence type="ECO:0000313" key="1">
    <source>
        <dbReference type="EMBL" id="RWX52738.1"/>
    </source>
</evidence>
<dbReference type="EMBL" id="RJLM01000040">
    <property type="protein sequence ID" value="RWX52738.1"/>
    <property type="molecule type" value="Genomic_DNA"/>
</dbReference>
<organism evidence="1 2">
    <name type="scientific">Photobacterium chitinilyticum</name>
    <dbReference type="NCBI Taxonomy" id="2485123"/>
    <lineage>
        <taxon>Bacteria</taxon>
        <taxon>Pseudomonadati</taxon>
        <taxon>Pseudomonadota</taxon>
        <taxon>Gammaproteobacteria</taxon>
        <taxon>Vibrionales</taxon>
        <taxon>Vibrionaceae</taxon>
        <taxon>Photobacterium</taxon>
    </lineage>
</organism>
<dbReference type="RefSeq" id="WP_233353515.1">
    <property type="nucleotide sequence ID" value="NZ_JAKJSG010000175.1"/>
</dbReference>
<evidence type="ECO:0000313" key="2">
    <source>
        <dbReference type="Proteomes" id="UP000287563"/>
    </source>
</evidence>